<dbReference type="InterPro" id="IPR017853">
    <property type="entry name" value="GH"/>
</dbReference>
<proteinExistence type="inferred from homology"/>
<reference evidence="6" key="1">
    <citation type="submission" date="2022-02" db="EMBL/GenBank/DDBJ databases">
        <title>Paenibacillus sp. MBLB1832 Whole Genome Shotgun Sequencing.</title>
        <authorList>
            <person name="Hwang C.Y."/>
            <person name="Cho E.-S."/>
            <person name="Seo M.-J."/>
        </authorList>
    </citation>
    <scope>NUCLEOTIDE SEQUENCE</scope>
    <source>
        <strain evidence="6">MBLB1832</strain>
    </source>
</reference>
<protein>
    <submittedName>
        <fullName evidence="6">Cellulase family glycosylhydrolase</fullName>
    </submittedName>
</protein>
<dbReference type="InterPro" id="IPR008979">
    <property type="entry name" value="Galactose-bd-like_sf"/>
</dbReference>
<dbReference type="SUPFAM" id="SSF51445">
    <property type="entry name" value="(Trans)glycosidases"/>
    <property type="match status" value="1"/>
</dbReference>
<organism evidence="6 7">
    <name type="scientific">Paenibacillus roseopurpureus</name>
    <dbReference type="NCBI Taxonomy" id="2918901"/>
    <lineage>
        <taxon>Bacteria</taxon>
        <taxon>Bacillati</taxon>
        <taxon>Bacillota</taxon>
        <taxon>Bacilli</taxon>
        <taxon>Bacillales</taxon>
        <taxon>Paenibacillaceae</taxon>
        <taxon>Paenibacillus</taxon>
    </lineage>
</organism>
<dbReference type="GO" id="GO:0000272">
    <property type="term" value="P:polysaccharide catabolic process"/>
    <property type="evidence" value="ECO:0007669"/>
    <property type="project" value="InterPro"/>
</dbReference>
<evidence type="ECO:0000313" key="7">
    <source>
        <dbReference type="Proteomes" id="UP001304650"/>
    </source>
</evidence>
<keyword evidence="3 4" id="KW-0326">Glycosidase</keyword>
<gene>
    <name evidence="6" type="ORF">MJB10_08600</name>
</gene>
<evidence type="ECO:0000256" key="1">
    <source>
        <dbReference type="ARBA" id="ARBA00005641"/>
    </source>
</evidence>
<evidence type="ECO:0000256" key="4">
    <source>
        <dbReference type="RuleBase" id="RU361153"/>
    </source>
</evidence>
<evidence type="ECO:0000259" key="5">
    <source>
        <dbReference type="Pfam" id="PF00150"/>
    </source>
</evidence>
<dbReference type="Gene3D" id="2.60.120.260">
    <property type="entry name" value="Galactose-binding domain-like"/>
    <property type="match status" value="1"/>
</dbReference>
<keyword evidence="2 4" id="KW-0378">Hydrolase</keyword>
<dbReference type="AlphaFoldDB" id="A0AA96LRZ4"/>
<dbReference type="RefSeq" id="WP_314803529.1">
    <property type="nucleotide sequence ID" value="NZ_CP130319.1"/>
</dbReference>
<dbReference type="Gene3D" id="3.20.20.80">
    <property type="entry name" value="Glycosidases"/>
    <property type="match status" value="1"/>
</dbReference>
<evidence type="ECO:0000313" key="6">
    <source>
        <dbReference type="EMBL" id="WNR46137.1"/>
    </source>
</evidence>
<comment type="similarity">
    <text evidence="1 4">Belongs to the glycosyl hydrolase 5 (cellulase A) family.</text>
</comment>
<accession>A0AA96LRZ4</accession>
<feature type="domain" description="Glycoside hydrolase family 5" evidence="5">
    <location>
        <begin position="49"/>
        <end position="318"/>
    </location>
</feature>
<sequence>MNLYRVNRNTFYLLLAFMIALSTLAFGFPGLSGKALGAGTFSVSGTKIVDRNGAEFVVKGVNVNGEYWPWTRNTANDAGLIVDNWKFNTIRVNMYPRLAYNGVAKTQDISAIVNAYTAKGAIVIIENHDVTGRYPEASPVTEGSDRYPSLSEMVTWWKDMAVRFKDNDRVWFNPMNEPGIGTYSLADSVNKWYSTNDTLIGAIRSVAPSNIIVVDDHDYGQGNGFVNGASSNDSAIVSKGTQLKSKYTNLVFSVHMYEKWTSGETRFNNYVNTIRTKGLPIIVGEYGVGNNADVSVVDSMFAVAVPNNVGRIAWAWTGDDIFDLTTGTTQGGGYEINSTTSPTNLSWFGDKTWKDNRGTLSVPLYTWVAPLDNGDFEGGLRNWNNWSGSSDDTSLKYAGYHSLKIASGSAGGAGQFAVLKKNKTYKLTARGKHSATASTATALGIKWTVGGVETNYPLNFTSSSWDYKEVTFTTPNSEMGDMILYIWKADSGVQFNADNITLTEQ</sequence>
<dbReference type="PANTHER" id="PTHR34142:SF1">
    <property type="entry name" value="GLYCOSIDE HYDROLASE FAMILY 5 DOMAIN-CONTAINING PROTEIN"/>
    <property type="match status" value="1"/>
</dbReference>
<dbReference type="GO" id="GO:0004553">
    <property type="term" value="F:hydrolase activity, hydrolyzing O-glycosyl compounds"/>
    <property type="evidence" value="ECO:0007669"/>
    <property type="project" value="InterPro"/>
</dbReference>
<dbReference type="InterPro" id="IPR001547">
    <property type="entry name" value="Glyco_hydro_5"/>
</dbReference>
<evidence type="ECO:0000256" key="3">
    <source>
        <dbReference type="ARBA" id="ARBA00023295"/>
    </source>
</evidence>
<dbReference type="Proteomes" id="UP001304650">
    <property type="component" value="Chromosome"/>
</dbReference>
<name>A0AA96LRZ4_9BACL</name>
<dbReference type="Pfam" id="PF00150">
    <property type="entry name" value="Cellulase"/>
    <property type="match status" value="1"/>
</dbReference>
<dbReference type="KEGG" id="proo:MJB10_08600"/>
<dbReference type="PANTHER" id="PTHR34142">
    <property type="entry name" value="ENDO-BETA-1,4-GLUCANASE A"/>
    <property type="match status" value="1"/>
</dbReference>
<evidence type="ECO:0000256" key="2">
    <source>
        <dbReference type="ARBA" id="ARBA00022801"/>
    </source>
</evidence>
<keyword evidence="7" id="KW-1185">Reference proteome</keyword>
<dbReference type="SUPFAM" id="SSF49785">
    <property type="entry name" value="Galactose-binding domain-like"/>
    <property type="match status" value="1"/>
</dbReference>
<dbReference type="EMBL" id="CP130319">
    <property type="protein sequence ID" value="WNR46137.1"/>
    <property type="molecule type" value="Genomic_DNA"/>
</dbReference>